<protein>
    <submittedName>
        <fullName evidence="7">Adenylate/guanylate cyclase domain-containing protein</fullName>
    </submittedName>
</protein>
<feature type="transmembrane region" description="Helical" evidence="4">
    <location>
        <begin position="92"/>
        <end position="110"/>
    </location>
</feature>
<dbReference type="CDD" id="cd07302">
    <property type="entry name" value="CHD"/>
    <property type="match status" value="1"/>
</dbReference>
<dbReference type="OMA" id="WIGHTAL"/>
<dbReference type="PANTHER" id="PTHR43081">
    <property type="entry name" value="ADENYLATE CYCLASE, TERMINAL-DIFFERENTIATION SPECIFIC-RELATED"/>
    <property type="match status" value="1"/>
</dbReference>
<dbReference type="SUPFAM" id="SSF54292">
    <property type="entry name" value="2Fe-2S ferredoxin-like"/>
    <property type="match status" value="1"/>
</dbReference>
<sequence length="565" mass="61160">MGTSALWRGSLATRLRIASGLILFAYAFFHFVNIGLGLISPAWMEAFQDARQVITRSLVGSILLYGALLIHAGLALSGLARRRRLRMRASEAVQVVLGLLIPLQLIAHLTHTRYAHEVYGVNDEMSYLIILMWPNISIWQQSGLLLVVWIHGCIGLHFWLRLTSWWRAWVPWMIGLAVLVPAFALAGLLTEGRRMFAIFTNDAQRPGYMEAFNWPDAATFGALFQVKDLGLAVFWGLLALTAAIHLGRRLLRRRNAVRIRYVDGPEIVSERGLTLLQMSRSHGVPHTALCGGKGRCTTCRVVIEAGADLLHPPSEVELRSLRAVGAPPNTRLACQIRPTDPATVFRVFRPEGGRSRAHASQGQERQLAVLFLDMRGFTARTTGQLPYDVVFLLNRFFDAIVPSVIGAGGTVDKYLGDGFLALFEARDAQTSARAGIEAARSIGAALEVFNRTLAAEGTPPVRIGMGLHLGTLVLGEIGAAGHAPRTIIGDTVNAASRLEAETKALGVELLISEAVLHAAGADLSALELGSFALRGVPQPVAALPVATAAKLSLDQTRGEPSSSQP</sequence>
<dbReference type="Gene3D" id="3.30.70.1230">
    <property type="entry name" value="Nucleotide cyclase"/>
    <property type="match status" value="1"/>
</dbReference>
<dbReference type="InterPro" id="IPR001041">
    <property type="entry name" value="2Fe-2S_ferredoxin-type"/>
</dbReference>
<gene>
    <name evidence="7" type="ORF">HW564_12605</name>
</gene>
<dbReference type="EMBL" id="JABXIY010000032">
    <property type="protein sequence ID" value="NVK97765.1"/>
    <property type="molecule type" value="Genomic_DNA"/>
</dbReference>
<evidence type="ECO:0000256" key="1">
    <source>
        <dbReference type="ARBA" id="ARBA00004651"/>
    </source>
</evidence>
<proteinExistence type="predicted"/>
<accession>A0A850LJT7</accession>
<dbReference type="Pfam" id="PF00111">
    <property type="entry name" value="Fer2"/>
    <property type="match status" value="1"/>
</dbReference>
<feature type="domain" description="2Fe-2S ferredoxin-type" evidence="6">
    <location>
        <begin position="255"/>
        <end position="351"/>
    </location>
</feature>
<dbReference type="GO" id="GO:0035556">
    <property type="term" value="P:intracellular signal transduction"/>
    <property type="evidence" value="ECO:0007669"/>
    <property type="project" value="InterPro"/>
</dbReference>
<comment type="caution">
    <text evidence="7">The sequence shown here is derived from an EMBL/GenBank/DDBJ whole genome shotgun (WGS) entry which is preliminary data.</text>
</comment>
<feature type="transmembrane region" description="Helical" evidence="4">
    <location>
        <begin position="62"/>
        <end position="80"/>
    </location>
</feature>
<evidence type="ECO:0000256" key="2">
    <source>
        <dbReference type="ARBA" id="ARBA00022475"/>
    </source>
</evidence>
<keyword evidence="3 4" id="KW-0472">Membrane</keyword>
<dbReference type="GO" id="GO:0004016">
    <property type="term" value="F:adenylate cyclase activity"/>
    <property type="evidence" value="ECO:0007669"/>
    <property type="project" value="UniProtKB-ARBA"/>
</dbReference>
<feature type="domain" description="Guanylate cyclase" evidence="5">
    <location>
        <begin position="368"/>
        <end position="499"/>
    </location>
</feature>
<comment type="subcellular location">
    <subcellularLocation>
        <location evidence="1">Cell membrane</location>
        <topology evidence="1">Multi-pass membrane protein</topology>
    </subcellularLocation>
</comment>
<dbReference type="InterPro" id="IPR001054">
    <property type="entry name" value="A/G_cyclase"/>
</dbReference>
<dbReference type="GO" id="GO:0005886">
    <property type="term" value="C:plasma membrane"/>
    <property type="evidence" value="ECO:0007669"/>
    <property type="project" value="UniProtKB-SubCell"/>
</dbReference>
<name>A0A850LJT7_9RHOB</name>
<dbReference type="Proteomes" id="UP000565723">
    <property type="component" value="Unassembled WGS sequence"/>
</dbReference>
<keyword evidence="4" id="KW-0812">Transmembrane</keyword>
<evidence type="ECO:0000256" key="4">
    <source>
        <dbReference type="SAM" id="Phobius"/>
    </source>
</evidence>
<dbReference type="GO" id="GO:0006171">
    <property type="term" value="P:cAMP biosynthetic process"/>
    <property type="evidence" value="ECO:0007669"/>
    <property type="project" value="TreeGrafter"/>
</dbReference>
<dbReference type="Pfam" id="PF00211">
    <property type="entry name" value="Guanylate_cyc"/>
    <property type="match status" value="1"/>
</dbReference>
<dbReference type="SUPFAM" id="SSF81343">
    <property type="entry name" value="Fumarate reductase respiratory complex transmembrane subunits"/>
    <property type="match status" value="1"/>
</dbReference>
<dbReference type="Gene3D" id="3.10.20.30">
    <property type="match status" value="1"/>
</dbReference>
<evidence type="ECO:0000259" key="6">
    <source>
        <dbReference type="PROSITE" id="PS51085"/>
    </source>
</evidence>
<dbReference type="PANTHER" id="PTHR43081:SF17">
    <property type="entry name" value="BLL5647 PROTEIN"/>
    <property type="match status" value="1"/>
</dbReference>
<dbReference type="InterPro" id="IPR012675">
    <property type="entry name" value="Beta-grasp_dom_sf"/>
</dbReference>
<dbReference type="AlphaFoldDB" id="A0A850LJT7"/>
<evidence type="ECO:0000256" key="3">
    <source>
        <dbReference type="ARBA" id="ARBA00023136"/>
    </source>
</evidence>
<dbReference type="CDD" id="cd00207">
    <property type="entry name" value="fer2"/>
    <property type="match status" value="1"/>
</dbReference>
<reference evidence="7 8" key="1">
    <citation type="journal article" date="2020" name="Proc. Natl. Acad. Sci. U.S.A.">
        <title>Ecological drivers of bacterial community assembly in synthetic phycospheres.</title>
        <authorList>
            <person name="Fu H."/>
            <person name="Uchimiya M."/>
            <person name="Gore J."/>
            <person name="Moran M.A."/>
        </authorList>
    </citation>
    <scope>NUCLEOTIDE SEQUENCE [LARGE SCALE GENOMIC DNA]</scope>
    <source>
        <strain evidence="7">HF-Din03</strain>
    </source>
</reference>
<dbReference type="PROSITE" id="PS50125">
    <property type="entry name" value="GUANYLATE_CYCLASE_2"/>
    <property type="match status" value="1"/>
</dbReference>
<dbReference type="InterPro" id="IPR034804">
    <property type="entry name" value="SQR/QFR_C/D"/>
</dbReference>
<dbReference type="InterPro" id="IPR029787">
    <property type="entry name" value="Nucleotide_cyclase"/>
</dbReference>
<dbReference type="PROSITE" id="PS51085">
    <property type="entry name" value="2FE2S_FER_2"/>
    <property type="match status" value="1"/>
</dbReference>
<dbReference type="RefSeq" id="WP_011046650.1">
    <property type="nucleotide sequence ID" value="NZ_CP076685.1"/>
</dbReference>
<dbReference type="SUPFAM" id="SSF55073">
    <property type="entry name" value="Nucleotide cyclase"/>
    <property type="match status" value="1"/>
</dbReference>
<dbReference type="SMART" id="SM00044">
    <property type="entry name" value="CYCc"/>
    <property type="match status" value="1"/>
</dbReference>
<dbReference type="GO" id="GO:0051536">
    <property type="term" value="F:iron-sulfur cluster binding"/>
    <property type="evidence" value="ECO:0007669"/>
    <property type="project" value="InterPro"/>
</dbReference>
<feature type="transmembrane region" description="Helical" evidence="4">
    <location>
        <begin position="229"/>
        <end position="251"/>
    </location>
</feature>
<evidence type="ECO:0000313" key="8">
    <source>
        <dbReference type="Proteomes" id="UP000565723"/>
    </source>
</evidence>
<feature type="transmembrane region" description="Helical" evidence="4">
    <location>
        <begin position="138"/>
        <end position="160"/>
    </location>
</feature>
<dbReference type="InterPro" id="IPR050697">
    <property type="entry name" value="Adenylyl/Guanylyl_Cyclase_3/4"/>
</dbReference>
<feature type="transmembrane region" description="Helical" evidence="4">
    <location>
        <begin position="21"/>
        <end position="42"/>
    </location>
</feature>
<organism evidence="7 8">
    <name type="scientific">Ruegeria pomeroyi</name>
    <dbReference type="NCBI Taxonomy" id="89184"/>
    <lineage>
        <taxon>Bacteria</taxon>
        <taxon>Pseudomonadati</taxon>
        <taxon>Pseudomonadota</taxon>
        <taxon>Alphaproteobacteria</taxon>
        <taxon>Rhodobacterales</taxon>
        <taxon>Roseobacteraceae</taxon>
        <taxon>Ruegeria</taxon>
    </lineage>
</organism>
<feature type="transmembrane region" description="Helical" evidence="4">
    <location>
        <begin position="169"/>
        <end position="189"/>
    </location>
</feature>
<evidence type="ECO:0000313" key="7">
    <source>
        <dbReference type="EMBL" id="NVK97765.1"/>
    </source>
</evidence>
<keyword evidence="2" id="KW-1003">Cell membrane</keyword>
<dbReference type="InterPro" id="IPR036010">
    <property type="entry name" value="2Fe-2S_ferredoxin-like_sf"/>
</dbReference>
<evidence type="ECO:0000259" key="5">
    <source>
        <dbReference type="PROSITE" id="PS50125"/>
    </source>
</evidence>
<keyword evidence="4" id="KW-1133">Transmembrane helix</keyword>